<dbReference type="EMBL" id="FP565814">
    <property type="protein sequence ID" value="CBH23971.1"/>
    <property type="molecule type" value="Genomic_DNA"/>
</dbReference>
<protein>
    <submittedName>
        <fullName evidence="1">Uncharacterized proteins, LmbE homolog</fullName>
    </submittedName>
</protein>
<dbReference type="Pfam" id="PF02585">
    <property type="entry name" value="PIG-L"/>
    <property type="match status" value="1"/>
</dbReference>
<dbReference type="HOGENOM" id="CLU_049311_4_1_10"/>
<organism evidence="1 2">
    <name type="scientific">Salinibacter ruber (strain M8)</name>
    <dbReference type="NCBI Taxonomy" id="761659"/>
    <lineage>
        <taxon>Bacteria</taxon>
        <taxon>Pseudomonadati</taxon>
        <taxon>Rhodothermota</taxon>
        <taxon>Rhodothermia</taxon>
        <taxon>Rhodothermales</taxon>
        <taxon>Salinibacteraceae</taxon>
        <taxon>Salinibacter</taxon>
    </lineage>
</organism>
<reference evidence="1 2" key="1">
    <citation type="journal article" date="2010" name="ISME J.">
        <title>Fine-scale evolution: genomic, phenotypic and ecological differentiation in two coexisting Salinibacter ruber strains.</title>
        <authorList>
            <person name="Pena A."/>
            <person name="Teeling H."/>
            <person name="Huerta-Cepas J."/>
            <person name="Santos F."/>
            <person name="Yarza P."/>
            <person name="Brito-Echeverria J."/>
            <person name="Lucio M."/>
            <person name="Schmitt-Kopplin P."/>
            <person name="Meseguer I."/>
            <person name="Schenowitz C."/>
            <person name="Dossat C."/>
            <person name="Barbe V."/>
            <person name="Dopazo J."/>
            <person name="Rossello-Mora R."/>
            <person name="Schuler M."/>
            <person name="Glockner F.O."/>
            <person name="Amann R."/>
            <person name="Gabaldon T."/>
            <person name="Anton J."/>
        </authorList>
    </citation>
    <scope>NUCLEOTIDE SEQUENCE [LARGE SCALE GENOMIC DNA]</scope>
    <source>
        <strain evidence="1 2">M8</strain>
    </source>
</reference>
<proteinExistence type="predicted"/>
<dbReference type="Gene3D" id="3.40.50.10320">
    <property type="entry name" value="LmbE-like"/>
    <property type="match status" value="1"/>
</dbReference>
<accession>D5H7G6</accession>
<evidence type="ECO:0000313" key="1">
    <source>
        <dbReference type="EMBL" id="CBH23971.1"/>
    </source>
</evidence>
<name>D5H7G6_SALRM</name>
<dbReference type="Proteomes" id="UP000000933">
    <property type="component" value="Chromosome"/>
</dbReference>
<dbReference type="PANTHER" id="PTHR12993">
    <property type="entry name" value="N-ACETYLGLUCOSAMINYL-PHOSPHATIDYLINOSITOL DE-N-ACETYLASE-RELATED"/>
    <property type="match status" value="1"/>
</dbReference>
<dbReference type="AlphaFoldDB" id="D5H7G6"/>
<sequence length="259" mass="28627">MYCLSKRLRPPMASLLYVFPHPDDECFGPVPALAQQRRKGHEVHLLTLTQGEATSQRERLGYSKADMAAARYEEMQGVAATLDLSSLTVLEYPDGGLAELNPLVLEDEVTAHIHAHEPDVVVTYPVHGISGHPDHLVAHAVVKRAVCALRRDGAAAPRRLAFYTLPPADDTDRPPHLTHSPPTLIDCQVPIRDEDLETGREALHCYETYRPVIEEHRPLDTIGDRVSFELFAETHDPPLSSLLDRLPALDDEAGLPSAP</sequence>
<evidence type="ECO:0000313" key="2">
    <source>
        <dbReference type="Proteomes" id="UP000000933"/>
    </source>
</evidence>
<dbReference type="GO" id="GO:0016811">
    <property type="term" value="F:hydrolase activity, acting on carbon-nitrogen (but not peptide) bonds, in linear amides"/>
    <property type="evidence" value="ECO:0007669"/>
    <property type="project" value="TreeGrafter"/>
</dbReference>
<dbReference type="SUPFAM" id="SSF102588">
    <property type="entry name" value="LmbE-like"/>
    <property type="match status" value="1"/>
</dbReference>
<dbReference type="PATRIC" id="fig|761659.10.peg.1162"/>
<dbReference type="InterPro" id="IPR003737">
    <property type="entry name" value="GlcNAc_PI_deacetylase-related"/>
</dbReference>
<dbReference type="InterPro" id="IPR024078">
    <property type="entry name" value="LmbE-like_dom_sf"/>
</dbReference>
<dbReference type="KEGG" id="srm:SRM_01050"/>
<reference evidence="2" key="2">
    <citation type="submission" date="2010-04" db="EMBL/GenBank/DDBJ databases">
        <title>Genome sequence of Salinibacter ruber M8.</title>
        <authorList>
            <consortium name="Genoscope"/>
        </authorList>
    </citation>
    <scope>NUCLEOTIDE SEQUENCE [LARGE SCALE GENOMIC DNA]</scope>
    <source>
        <strain evidence="2">M8</strain>
    </source>
</reference>
<gene>
    <name evidence="1" type="ordered locus">SRM_01050</name>
</gene>
<dbReference type="PANTHER" id="PTHR12993:SF11">
    <property type="entry name" value="N-ACETYLGLUCOSAMINYL-PHOSPHATIDYLINOSITOL DE-N-ACETYLASE"/>
    <property type="match status" value="1"/>
</dbReference>